<evidence type="ECO:0000259" key="12">
    <source>
        <dbReference type="PROSITE" id="PS50287"/>
    </source>
</evidence>
<evidence type="ECO:0000256" key="1">
    <source>
        <dbReference type="ARBA" id="ARBA00022670"/>
    </source>
</evidence>
<dbReference type="SMART" id="SM00192">
    <property type="entry name" value="LDLa"/>
    <property type="match status" value="1"/>
</dbReference>
<dbReference type="GO" id="GO:0004252">
    <property type="term" value="F:serine-type endopeptidase activity"/>
    <property type="evidence" value="ECO:0007669"/>
    <property type="project" value="InterPro"/>
</dbReference>
<keyword evidence="5" id="KW-0325">Glycoprotein</keyword>
<reference evidence="13" key="1">
    <citation type="submission" date="2025-08" db="UniProtKB">
        <authorList>
            <consortium name="Ensembl"/>
        </authorList>
    </citation>
    <scope>IDENTIFICATION</scope>
</reference>
<dbReference type="CDD" id="cd00190">
    <property type="entry name" value="Tryp_SPc"/>
    <property type="match status" value="1"/>
</dbReference>
<evidence type="ECO:0000256" key="9">
    <source>
        <dbReference type="SAM" id="MobiDB-lite"/>
    </source>
</evidence>
<dbReference type="FunFam" id="2.40.10.10:FF:000003">
    <property type="entry name" value="Transmembrane serine protease 3"/>
    <property type="match status" value="1"/>
</dbReference>
<dbReference type="SMART" id="SM00020">
    <property type="entry name" value="Tryp_SPc"/>
    <property type="match status" value="1"/>
</dbReference>
<dbReference type="InterPro" id="IPR036772">
    <property type="entry name" value="SRCR-like_dom_sf"/>
</dbReference>
<keyword evidence="4 7" id="KW-1015">Disulfide bond</keyword>
<dbReference type="InterPro" id="IPR033116">
    <property type="entry name" value="TRYPSIN_SER"/>
</dbReference>
<feature type="disulfide bond" evidence="6">
    <location>
        <begin position="163"/>
        <end position="175"/>
    </location>
</feature>
<dbReference type="InterPro" id="IPR001314">
    <property type="entry name" value="Peptidase_S1A"/>
</dbReference>
<dbReference type="SMART" id="SM00202">
    <property type="entry name" value="SR"/>
    <property type="match status" value="1"/>
</dbReference>
<dbReference type="PROSITE" id="PS00135">
    <property type="entry name" value="TRYPSIN_SER"/>
    <property type="match status" value="1"/>
</dbReference>
<dbReference type="InterPro" id="IPR043504">
    <property type="entry name" value="Peptidase_S1_PA_chymotrypsin"/>
</dbReference>
<evidence type="ECO:0000256" key="7">
    <source>
        <dbReference type="PROSITE-ProRule" id="PRU00196"/>
    </source>
</evidence>
<evidence type="ECO:0000259" key="11">
    <source>
        <dbReference type="PROSITE" id="PS50240"/>
    </source>
</evidence>
<evidence type="ECO:0000256" key="5">
    <source>
        <dbReference type="ARBA" id="ARBA00023180"/>
    </source>
</evidence>
<dbReference type="Proteomes" id="UP000694621">
    <property type="component" value="Unplaced"/>
</dbReference>
<dbReference type="SUPFAM" id="SSF57424">
    <property type="entry name" value="LDL receptor-like module"/>
    <property type="match status" value="1"/>
</dbReference>
<keyword evidence="1 8" id="KW-0645">Protease</keyword>
<dbReference type="Ensembl" id="ENSAMXT00005043888.1">
    <property type="protein sequence ID" value="ENSAMXP00005040305.1"/>
    <property type="gene ID" value="ENSAMXG00005018968.1"/>
</dbReference>
<keyword evidence="3 8" id="KW-0720">Serine protease</keyword>
<feature type="compositionally biased region" description="Basic and acidic residues" evidence="9">
    <location>
        <begin position="1"/>
        <end position="10"/>
    </location>
</feature>
<keyword evidence="10" id="KW-1133">Transmembrane helix</keyword>
<dbReference type="SUPFAM" id="SSF56487">
    <property type="entry name" value="SRCR-like"/>
    <property type="match status" value="1"/>
</dbReference>
<feature type="disulfide bond" evidence="6">
    <location>
        <begin position="182"/>
        <end position="197"/>
    </location>
</feature>
<comment type="caution">
    <text evidence="7">Lacks conserved residue(s) required for the propagation of feature annotation.</text>
</comment>
<evidence type="ECO:0000313" key="14">
    <source>
        <dbReference type="Proteomes" id="UP000694621"/>
    </source>
</evidence>
<dbReference type="PROSITE" id="PS50287">
    <property type="entry name" value="SRCR_2"/>
    <property type="match status" value="1"/>
</dbReference>
<dbReference type="GO" id="GO:0016020">
    <property type="term" value="C:membrane"/>
    <property type="evidence" value="ECO:0007669"/>
    <property type="project" value="InterPro"/>
</dbReference>
<name>A0A8B9KR53_ASTMX</name>
<evidence type="ECO:0000256" key="4">
    <source>
        <dbReference type="ARBA" id="ARBA00023157"/>
    </source>
</evidence>
<keyword evidence="2 8" id="KW-0378">Hydrolase</keyword>
<dbReference type="GO" id="GO:0006508">
    <property type="term" value="P:proteolysis"/>
    <property type="evidence" value="ECO:0007669"/>
    <property type="project" value="UniProtKB-KW"/>
</dbReference>
<dbReference type="InterPro" id="IPR001190">
    <property type="entry name" value="SRCR"/>
</dbReference>
<dbReference type="PANTHER" id="PTHR24252:SF27">
    <property type="entry name" value="TRANSMEMBRANE PROTEASE SERINE 3-LIKE"/>
    <property type="match status" value="1"/>
</dbReference>
<dbReference type="OrthoDB" id="6380398at2759"/>
<organism evidence="13 14">
    <name type="scientific">Astyanax mexicanus</name>
    <name type="common">Blind cave fish</name>
    <name type="synonym">Astyanax fasciatus mexicanus</name>
    <dbReference type="NCBI Taxonomy" id="7994"/>
    <lineage>
        <taxon>Eukaryota</taxon>
        <taxon>Metazoa</taxon>
        <taxon>Chordata</taxon>
        <taxon>Craniata</taxon>
        <taxon>Vertebrata</taxon>
        <taxon>Euteleostomi</taxon>
        <taxon>Actinopterygii</taxon>
        <taxon>Neopterygii</taxon>
        <taxon>Teleostei</taxon>
        <taxon>Ostariophysi</taxon>
        <taxon>Characiformes</taxon>
        <taxon>Characoidei</taxon>
        <taxon>Acestrorhamphidae</taxon>
        <taxon>Acestrorhamphinae</taxon>
        <taxon>Astyanax</taxon>
    </lineage>
</organism>
<evidence type="ECO:0000313" key="13">
    <source>
        <dbReference type="Ensembl" id="ENSAMXP00005040305.1"/>
    </source>
</evidence>
<feature type="disulfide bond" evidence="7">
    <location>
        <begin position="286"/>
        <end position="296"/>
    </location>
</feature>
<feature type="domain" description="Peptidase S1" evidence="11">
    <location>
        <begin position="309"/>
        <end position="534"/>
    </location>
</feature>
<dbReference type="AlphaFoldDB" id="A0A8B9KR53"/>
<dbReference type="Gene3D" id="3.10.250.10">
    <property type="entry name" value="SRCR-like domain"/>
    <property type="match status" value="1"/>
</dbReference>
<dbReference type="InterPro" id="IPR018114">
    <property type="entry name" value="TRYPSIN_HIS"/>
</dbReference>
<dbReference type="PANTHER" id="PTHR24252">
    <property type="entry name" value="ACROSIN-RELATED"/>
    <property type="match status" value="1"/>
</dbReference>
<evidence type="ECO:0000256" key="6">
    <source>
        <dbReference type="PROSITE-ProRule" id="PRU00124"/>
    </source>
</evidence>
<evidence type="ECO:0000256" key="8">
    <source>
        <dbReference type="RuleBase" id="RU363034"/>
    </source>
</evidence>
<dbReference type="PROSITE" id="PS00134">
    <property type="entry name" value="TRYPSIN_HIS"/>
    <property type="match status" value="1"/>
</dbReference>
<proteinExistence type="predicted"/>
<sequence>MSSPERKAGEGEEPATEAENTVDKTEDDADSGHAEAETESEEDLPTIETPTIFNVSPFSTPKSSRLPPLFDPSTQHPNVPVGWPDNATAPLPIYKIHSIQTPHSSRMSVIKVQPFIHGEDLTDATSLCWPYIPRRLLALLITICVLIAVSVILAIGLGVGLSCSGKFHCTSSAQCIRTSALCDGVKDCGQGEDELNCVRLSGKRSVLQIRSKGVWRSVCWESWSSSLGFSACKQLGYSSYVNSSSIPISSVESAFQKKLVALGPGFLTLRPNYKVHSSFYLKKVQCRSGLITALKCIECGTRPGLKSRIAGGNVSAPGQNPWQVSLQYQNQYLCGGSLITNQWIVTAAHCVFGFTNPALWSVRVGLIDQPVSGASDLSVSKIFYHGSYHPEQYKYDIALIKLTQALTFSGQVQPICLPNYGETFTPGSMCWISGWGATESGGEVSVSLHSAQVPLLTTTQCGRTGLSPWNICAGYKKGGANTCLGDSGGPLACVDSVWKLVGAASWSQGCEKPNSLGVYTSITYALPWIQQNLEKEEAEQTV</sequence>
<dbReference type="PROSITE" id="PS50240">
    <property type="entry name" value="TRYPSIN_DOM"/>
    <property type="match status" value="1"/>
</dbReference>
<feature type="compositionally biased region" description="Polar residues" evidence="9">
    <location>
        <begin position="48"/>
        <end position="63"/>
    </location>
</feature>
<dbReference type="InterPro" id="IPR009003">
    <property type="entry name" value="Peptidase_S1_PA"/>
</dbReference>
<dbReference type="PRINTS" id="PR00722">
    <property type="entry name" value="CHYMOTRYPSIN"/>
</dbReference>
<keyword evidence="10" id="KW-0812">Transmembrane</keyword>
<dbReference type="Pfam" id="PF00057">
    <property type="entry name" value="Ldl_recept_a"/>
    <property type="match status" value="1"/>
</dbReference>
<dbReference type="InterPro" id="IPR002172">
    <property type="entry name" value="LDrepeatLR_classA_rpt"/>
</dbReference>
<dbReference type="PROSITE" id="PS50068">
    <property type="entry name" value="LDLRA_2"/>
    <property type="match status" value="1"/>
</dbReference>
<dbReference type="KEGG" id="amex:103032463"/>
<protein>
    <submittedName>
        <fullName evidence="13">Transmembrane serine protease 3b</fullName>
    </submittedName>
</protein>
<evidence type="ECO:0000256" key="10">
    <source>
        <dbReference type="SAM" id="Phobius"/>
    </source>
</evidence>
<dbReference type="Pfam" id="PF00089">
    <property type="entry name" value="Trypsin"/>
    <property type="match status" value="1"/>
</dbReference>
<dbReference type="InterPro" id="IPR001254">
    <property type="entry name" value="Trypsin_dom"/>
</dbReference>
<evidence type="ECO:0000256" key="3">
    <source>
        <dbReference type="ARBA" id="ARBA00022825"/>
    </source>
</evidence>
<dbReference type="CTD" id="101885235"/>
<keyword evidence="10" id="KW-0472">Membrane</keyword>
<feature type="transmembrane region" description="Helical" evidence="10">
    <location>
        <begin position="136"/>
        <end position="161"/>
    </location>
</feature>
<dbReference type="CDD" id="cd00112">
    <property type="entry name" value="LDLa"/>
    <property type="match status" value="1"/>
</dbReference>
<feature type="region of interest" description="Disordered" evidence="9">
    <location>
        <begin position="1"/>
        <end position="73"/>
    </location>
</feature>
<feature type="domain" description="SRCR" evidence="12">
    <location>
        <begin position="207"/>
        <end position="296"/>
    </location>
</feature>
<dbReference type="Gene3D" id="2.40.10.10">
    <property type="entry name" value="Trypsin-like serine proteases"/>
    <property type="match status" value="1"/>
</dbReference>
<dbReference type="InterPro" id="IPR036055">
    <property type="entry name" value="LDL_receptor-like_sf"/>
</dbReference>
<accession>A0A8B9KR53</accession>
<dbReference type="PROSITE" id="PS01209">
    <property type="entry name" value="LDLRA_1"/>
    <property type="match status" value="1"/>
</dbReference>
<dbReference type="Pfam" id="PF15494">
    <property type="entry name" value="SRCR_2"/>
    <property type="match status" value="1"/>
</dbReference>
<dbReference type="GeneID" id="103032463"/>
<dbReference type="InterPro" id="IPR023415">
    <property type="entry name" value="LDLR_class-A_CS"/>
</dbReference>
<dbReference type="Gene3D" id="4.10.400.10">
    <property type="entry name" value="Low-density Lipoprotein Receptor"/>
    <property type="match status" value="1"/>
</dbReference>
<dbReference type="SUPFAM" id="SSF50494">
    <property type="entry name" value="Trypsin-like serine proteases"/>
    <property type="match status" value="1"/>
</dbReference>
<evidence type="ECO:0000256" key="2">
    <source>
        <dbReference type="ARBA" id="ARBA00022801"/>
    </source>
</evidence>